<dbReference type="AlphaFoldDB" id="A0A1G6MFI9"/>
<dbReference type="RefSeq" id="WP_167356552.1">
    <property type="nucleotide sequence ID" value="NZ_FMZH01000002.1"/>
</dbReference>
<keyword evidence="2" id="KW-1185">Reference proteome</keyword>
<evidence type="ECO:0000313" key="2">
    <source>
        <dbReference type="Proteomes" id="UP000199455"/>
    </source>
</evidence>
<dbReference type="Proteomes" id="UP000199455">
    <property type="component" value="Unassembled WGS sequence"/>
</dbReference>
<gene>
    <name evidence="1" type="ORF">SAMN04488024_102307</name>
</gene>
<sequence length="55" mass="5992">MLAGAQPFAVFFEVIFFDTAAVANIHRCRFGTSGVGKKEEDDLQTIAGTIQLVLF</sequence>
<reference evidence="2" key="1">
    <citation type="submission" date="2016-10" db="EMBL/GenBank/DDBJ databases">
        <authorList>
            <person name="Varghese N."/>
            <person name="Submissions S."/>
        </authorList>
    </citation>
    <scope>NUCLEOTIDE SEQUENCE [LARGE SCALE GENOMIC DNA]</scope>
    <source>
        <strain evidence="2">DSM 18609</strain>
    </source>
</reference>
<organism evidence="1 2">
    <name type="scientific">Pedobacter soli</name>
    <dbReference type="NCBI Taxonomy" id="390242"/>
    <lineage>
        <taxon>Bacteria</taxon>
        <taxon>Pseudomonadati</taxon>
        <taxon>Bacteroidota</taxon>
        <taxon>Sphingobacteriia</taxon>
        <taxon>Sphingobacteriales</taxon>
        <taxon>Sphingobacteriaceae</taxon>
        <taxon>Pedobacter</taxon>
    </lineage>
</organism>
<dbReference type="EMBL" id="FMZH01000002">
    <property type="protein sequence ID" value="SDC53746.1"/>
    <property type="molecule type" value="Genomic_DNA"/>
</dbReference>
<name>A0A1G6MFI9_9SPHI</name>
<dbReference type="STRING" id="390242.SAMN04488024_102307"/>
<evidence type="ECO:0000313" key="1">
    <source>
        <dbReference type="EMBL" id="SDC53746.1"/>
    </source>
</evidence>
<proteinExistence type="predicted"/>
<accession>A0A1G6MFI9</accession>
<protein>
    <submittedName>
        <fullName evidence="1">Uncharacterized protein</fullName>
    </submittedName>
</protein>